<dbReference type="Pfam" id="PF13699">
    <property type="entry name" value="eCIS_core"/>
    <property type="match status" value="1"/>
</dbReference>
<gene>
    <name evidence="3" type="ORF">CCE01nite_37010</name>
</gene>
<feature type="compositionally biased region" description="Polar residues" evidence="1">
    <location>
        <begin position="232"/>
        <end position="241"/>
    </location>
</feature>
<feature type="region of interest" description="Disordered" evidence="1">
    <location>
        <begin position="153"/>
        <end position="254"/>
    </location>
</feature>
<keyword evidence="4" id="KW-1185">Reference proteome</keyword>
<protein>
    <recommendedName>
        <fullName evidence="2">eCIS core domain-containing protein</fullName>
    </recommendedName>
</protein>
<feature type="compositionally biased region" description="Basic and acidic residues" evidence="1">
    <location>
        <begin position="1"/>
        <end position="26"/>
    </location>
</feature>
<organism evidence="3 4">
    <name type="scientific">Cellulomonas cellasea</name>
    <dbReference type="NCBI Taxonomy" id="43670"/>
    <lineage>
        <taxon>Bacteria</taxon>
        <taxon>Bacillati</taxon>
        <taxon>Actinomycetota</taxon>
        <taxon>Actinomycetes</taxon>
        <taxon>Micrococcales</taxon>
        <taxon>Cellulomonadaceae</taxon>
        <taxon>Cellulomonas</taxon>
    </lineage>
</organism>
<dbReference type="EMBL" id="BJLR01000036">
    <property type="protein sequence ID" value="GEA89752.1"/>
    <property type="molecule type" value="Genomic_DNA"/>
</dbReference>
<feature type="region of interest" description="Disordered" evidence="1">
    <location>
        <begin position="1"/>
        <end position="27"/>
    </location>
</feature>
<dbReference type="Proteomes" id="UP000317046">
    <property type="component" value="Unassembled WGS sequence"/>
</dbReference>
<evidence type="ECO:0000313" key="4">
    <source>
        <dbReference type="Proteomes" id="UP000317046"/>
    </source>
</evidence>
<evidence type="ECO:0000256" key="1">
    <source>
        <dbReference type="SAM" id="MobiDB-lite"/>
    </source>
</evidence>
<proteinExistence type="predicted"/>
<comment type="caution">
    <text evidence="3">The sequence shown here is derived from an EMBL/GenBank/DDBJ whole genome shotgun (WGS) entry which is preliminary data.</text>
</comment>
<name>A0A4Y3L0A0_9CELL</name>
<sequence length="254" mass="26846">MREHEHEHLDDDAQRPRTERTEERPDGVLWRAAAAGRADVVGPQGLARLQRTVGNQGTRGLAQEERSPVLDVVGSGGSPLDAHVRTDMESRLGHDFGDVRVHTDDAAHRSAASVQAHAYTVGSDVVFQRGQYDPGSTAGRTMLAHELTHVVQQRNGPVDGTATGDGVRVSDPSDRFEREAAANAERAMSAPPVQAVRSGGGAGADGGAAAAVQRDAEEENPEEAPVQGAFEQGTSEHGTSVQREESEEDEAPAG</sequence>
<dbReference type="RefSeq" id="WP_141372805.1">
    <property type="nucleotide sequence ID" value="NZ_BJLR01000036.1"/>
</dbReference>
<dbReference type="AlphaFoldDB" id="A0A4Y3L0A0"/>
<accession>A0A4Y3L0A0</accession>
<feature type="compositionally biased region" description="Basic and acidic residues" evidence="1">
    <location>
        <begin position="171"/>
        <end position="180"/>
    </location>
</feature>
<evidence type="ECO:0000259" key="2">
    <source>
        <dbReference type="Pfam" id="PF13699"/>
    </source>
</evidence>
<reference evidence="3" key="1">
    <citation type="submission" date="2019-06" db="EMBL/GenBank/DDBJ databases">
        <title>Whole genome shotgun sequence of Cellulomonas cellasea NBRC 3753.</title>
        <authorList>
            <person name="Hosoyama A."/>
            <person name="Uohara A."/>
            <person name="Ohji S."/>
            <person name="Ichikawa N."/>
        </authorList>
    </citation>
    <scope>NUCLEOTIDE SEQUENCE [LARGE SCALE GENOMIC DNA]</scope>
    <source>
        <strain evidence="3">NBRC 3753</strain>
    </source>
</reference>
<feature type="domain" description="eCIS core" evidence="2">
    <location>
        <begin position="79"/>
        <end position="156"/>
    </location>
</feature>
<feature type="compositionally biased region" description="Acidic residues" evidence="1">
    <location>
        <begin position="245"/>
        <end position="254"/>
    </location>
</feature>
<dbReference type="InterPro" id="IPR025295">
    <property type="entry name" value="eCIS_core_dom"/>
</dbReference>
<feature type="region of interest" description="Disordered" evidence="1">
    <location>
        <begin position="57"/>
        <end position="80"/>
    </location>
</feature>
<evidence type="ECO:0000313" key="3">
    <source>
        <dbReference type="EMBL" id="GEA89752.1"/>
    </source>
</evidence>